<feature type="non-terminal residue" evidence="4">
    <location>
        <position position="1"/>
    </location>
</feature>
<gene>
    <name evidence="4" type="ORF">P4O66_022352</name>
</gene>
<dbReference type="GO" id="GO:0014016">
    <property type="term" value="P:neuroblast differentiation"/>
    <property type="evidence" value="ECO:0007669"/>
    <property type="project" value="TreeGrafter"/>
</dbReference>
<evidence type="ECO:0000256" key="2">
    <source>
        <dbReference type="ARBA" id="ARBA00022729"/>
    </source>
</evidence>
<feature type="signal peptide" evidence="3">
    <location>
        <begin position="1"/>
        <end position="19"/>
    </location>
</feature>
<name>A0AAD8ZQI4_9TELE</name>
<dbReference type="GO" id="GO:0005615">
    <property type="term" value="C:extracellular space"/>
    <property type="evidence" value="ECO:0007669"/>
    <property type="project" value="TreeGrafter"/>
</dbReference>
<keyword evidence="2 3" id="KW-0732">Signal</keyword>
<protein>
    <submittedName>
        <fullName evidence="4">Uncharacterized protein</fullName>
    </submittedName>
</protein>
<dbReference type="Pfam" id="PF12020">
    <property type="entry name" value="TAFA"/>
    <property type="match status" value="1"/>
</dbReference>
<evidence type="ECO:0000313" key="5">
    <source>
        <dbReference type="Proteomes" id="UP001239994"/>
    </source>
</evidence>
<dbReference type="GO" id="GO:1902692">
    <property type="term" value="P:regulation of neuroblast proliferation"/>
    <property type="evidence" value="ECO:0007669"/>
    <property type="project" value="TreeGrafter"/>
</dbReference>
<dbReference type="PANTHER" id="PTHR31770:SF2">
    <property type="entry name" value="CHEMOKINE-LIKE PROTEIN TAFA-1"/>
    <property type="match status" value="1"/>
</dbReference>
<feature type="chain" id="PRO_5042262753" evidence="3">
    <location>
        <begin position="20"/>
        <end position="300"/>
    </location>
</feature>
<dbReference type="EMBL" id="JAROKS010000008">
    <property type="protein sequence ID" value="KAK1801710.1"/>
    <property type="molecule type" value="Genomic_DNA"/>
</dbReference>
<accession>A0AAD8ZQI4</accession>
<dbReference type="InterPro" id="IPR051743">
    <property type="entry name" value="TAFA_chemokine-like"/>
</dbReference>
<sequence>MSWLLWVWISVTVMLVCDATFYETIQQHLAPPGTNIQILVFYSPVCARGVVASSSLQRTANGPSVLRSVDGVGPAVMDVDSSSWTDDASALIVSAIIPVSSGNGFDCEKHQSRVLCSLHLIGDKLAVRVVPEQQFISKLVPISLCSQGRKHWLLSHWASEDHRFGAADESSGAKPKSLAQCPIYVDLKDSEGLMMSYIRNITPDTFTFSLKKGLISPVPDQQPAWYSLFICDCVPEQLVSSASIVIGKWWCEMEPCLEGEECKTLPDNSGWMCYSGNKIKTTRVSASSSAGISSERCGFP</sequence>
<dbReference type="AlphaFoldDB" id="A0AAD8ZQI4"/>
<dbReference type="PANTHER" id="PTHR31770">
    <property type="entry name" value="CHEMOKINE-LIKE PROTEIN TAFA FAMILY MEMBER"/>
    <property type="match status" value="1"/>
</dbReference>
<dbReference type="Proteomes" id="UP001239994">
    <property type="component" value="Unassembled WGS sequence"/>
</dbReference>
<dbReference type="InterPro" id="IPR020350">
    <property type="entry name" value="Chemokine-like_TAFA"/>
</dbReference>
<evidence type="ECO:0000313" key="4">
    <source>
        <dbReference type="EMBL" id="KAK1801710.1"/>
    </source>
</evidence>
<proteinExistence type="inferred from homology"/>
<comment type="caution">
    <text evidence="4">The sequence shown here is derived from an EMBL/GenBank/DDBJ whole genome shotgun (WGS) entry which is preliminary data.</text>
</comment>
<dbReference type="GO" id="GO:0048018">
    <property type="term" value="F:receptor ligand activity"/>
    <property type="evidence" value="ECO:0007669"/>
    <property type="project" value="TreeGrafter"/>
</dbReference>
<organism evidence="4 5">
    <name type="scientific">Electrophorus voltai</name>
    <dbReference type="NCBI Taxonomy" id="2609070"/>
    <lineage>
        <taxon>Eukaryota</taxon>
        <taxon>Metazoa</taxon>
        <taxon>Chordata</taxon>
        <taxon>Craniata</taxon>
        <taxon>Vertebrata</taxon>
        <taxon>Euteleostomi</taxon>
        <taxon>Actinopterygii</taxon>
        <taxon>Neopterygii</taxon>
        <taxon>Teleostei</taxon>
        <taxon>Ostariophysi</taxon>
        <taxon>Gymnotiformes</taxon>
        <taxon>Gymnotoidei</taxon>
        <taxon>Gymnotidae</taxon>
        <taxon>Electrophorus</taxon>
    </lineage>
</organism>
<keyword evidence="5" id="KW-1185">Reference proteome</keyword>
<reference evidence="4" key="1">
    <citation type="submission" date="2023-03" db="EMBL/GenBank/DDBJ databases">
        <title>Electrophorus voltai genome.</title>
        <authorList>
            <person name="Bian C."/>
        </authorList>
    </citation>
    <scope>NUCLEOTIDE SEQUENCE</scope>
    <source>
        <strain evidence="4">CB-2022</strain>
        <tissue evidence="4">Muscle</tissue>
    </source>
</reference>
<evidence type="ECO:0000256" key="1">
    <source>
        <dbReference type="ARBA" id="ARBA00006101"/>
    </source>
</evidence>
<comment type="similarity">
    <text evidence="1">Belongs to the TAFA family.</text>
</comment>
<evidence type="ECO:0000256" key="3">
    <source>
        <dbReference type="SAM" id="SignalP"/>
    </source>
</evidence>